<evidence type="ECO:0000256" key="5">
    <source>
        <dbReference type="ARBA" id="ARBA00023002"/>
    </source>
</evidence>
<reference evidence="11" key="1">
    <citation type="submission" date="2021-02" db="EMBL/GenBank/DDBJ databases">
        <authorList>
            <person name="Dougan E. K."/>
            <person name="Rhodes N."/>
            <person name="Thang M."/>
            <person name="Chan C."/>
        </authorList>
    </citation>
    <scope>NUCLEOTIDE SEQUENCE</scope>
</reference>
<dbReference type="GO" id="GO:0051213">
    <property type="term" value="F:dioxygenase activity"/>
    <property type="evidence" value="ECO:0007669"/>
    <property type="project" value="UniProtKB-KW"/>
</dbReference>
<dbReference type="Pfam" id="PF08238">
    <property type="entry name" value="Sel1"/>
    <property type="match status" value="5"/>
</dbReference>
<comment type="similarity">
    <text evidence="8">Belongs to the sel-1 family.</text>
</comment>
<feature type="compositionally biased region" description="Polar residues" evidence="9">
    <location>
        <begin position="1"/>
        <end position="19"/>
    </location>
</feature>
<dbReference type="EMBL" id="CAJNNW010000222">
    <property type="protein sequence ID" value="CAE8625021.1"/>
    <property type="molecule type" value="Genomic_DNA"/>
</dbReference>
<dbReference type="PANTHER" id="PTHR11102">
    <property type="entry name" value="SEL-1-LIKE PROTEIN"/>
    <property type="match status" value="1"/>
</dbReference>
<organism evidence="11 12">
    <name type="scientific">Polarella glacialis</name>
    <name type="common">Dinoflagellate</name>
    <dbReference type="NCBI Taxonomy" id="89957"/>
    <lineage>
        <taxon>Eukaryota</taxon>
        <taxon>Sar</taxon>
        <taxon>Alveolata</taxon>
        <taxon>Dinophyceae</taxon>
        <taxon>Suessiales</taxon>
        <taxon>Suessiaceae</taxon>
        <taxon>Polarella</taxon>
    </lineage>
</organism>
<evidence type="ECO:0000256" key="2">
    <source>
        <dbReference type="ARBA" id="ARBA00022723"/>
    </source>
</evidence>
<evidence type="ECO:0000256" key="9">
    <source>
        <dbReference type="SAM" id="MobiDB-lite"/>
    </source>
</evidence>
<evidence type="ECO:0000256" key="7">
    <source>
        <dbReference type="ARBA" id="ARBA00023180"/>
    </source>
</evidence>
<comment type="caution">
    <text evidence="11">The sequence shown here is derived from an EMBL/GenBank/DDBJ whole genome shotgun (WGS) entry which is preliminary data.</text>
</comment>
<dbReference type="SMART" id="SM00671">
    <property type="entry name" value="SEL1"/>
    <property type="match status" value="4"/>
</dbReference>
<accession>A0A813GD15</accession>
<dbReference type="GO" id="GO:0005506">
    <property type="term" value="F:iron ion binding"/>
    <property type="evidence" value="ECO:0007669"/>
    <property type="project" value="InterPro"/>
</dbReference>
<dbReference type="InterPro" id="IPR011990">
    <property type="entry name" value="TPR-like_helical_dom_sf"/>
</dbReference>
<keyword evidence="6" id="KW-0408">Iron</keyword>
<evidence type="ECO:0000256" key="3">
    <source>
        <dbReference type="ARBA" id="ARBA00022824"/>
    </source>
</evidence>
<dbReference type="PROSITE" id="PS51471">
    <property type="entry name" value="FE2OG_OXY"/>
    <property type="match status" value="1"/>
</dbReference>
<dbReference type="PANTHER" id="PTHR11102:SF160">
    <property type="entry name" value="ERAD-ASSOCIATED E3 UBIQUITIN-PROTEIN LIGASE COMPONENT HRD3"/>
    <property type="match status" value="1"/>
</dbReference>
<dbReference type="SUPFAM" id="SSF81901">
    <property type="entry name" value="HCP-like"/>
    <property type="match status" value="1"/>
</dbReference>
<keyword evidence="2" id="KW-0479">Metal-binding</keyword>
<sequence length="546" mass="58917">MLQSTSALELQSLRESAGTSPRLAPSPQLLRCSPHAAQKLRQMGAAEGIGPEALLSQVVRLRYEATQDLRRQVVAHLFSALRVRGGSRGNRSRHSTRKHLEVRAVRAVVLGTGKSTWALTEASVQLAWSLVPASWAATPTKTGPPEQRVELSLLQGLLSAAEVRRVAALLPRDFDLDRADVEMVPKRWIVIERAGRAQAGREVLAEAMAPLIKGRILPYVRHRLQCPSCLVCSSIVRRYSHALGERHRDPPHTDGQAFATVVIALNSAGEDYEGGLYVVTDPSRPMTVALSAGDAIVHRWDLQHGVQVERGTRVSWILWVQDSAPCVSQAELHQRSSFRAAAEAGHVVAMHILGTGESGRSEIGRSWLRRAAEAGFVRAMAQLGAALQGEDDDAALLWLRLAAESGDAGAQASLGMALLRRGQMDIAEEWLKESAEAGNPVAQNDLGMALLTGALAKAPEPSAAALWLTAAARQGHSMAQSNLAVCYADGQGLRQSLPAALYWWSEAATQGLPDAEQNLRRLQQAHPDWATWPTVSGDDSDAQGLV</sequence>
<dbReference type="Gene3D" id="1.25.40.10">
    <property type="entry name" value="Tetratricopeptide repeat domain"/>
    <property type="match status" value="1"/>
</dbReference>
<dbReference type="AlphaFoldDB" id="A0A813GD15"/>
<protein>
    <recommendedName>
        <fullName evidence="10">Fe2OG dioxygenase domain-containing protein</fullName>
    </recommendedName>
</protein>
<evidence type="ECO:0000259" key="10">
    <source>
        <dbReference type="PROSITE" id="PS51471"/>
    </source>
</evidence>
<dbReference type="Gene3D" id="2.60.120.620">
    <property type="entry name" value="q2cbj1_9rhob like domain"/>
    <property type="match status" value="1"/>
</dbReference>
<comment type="cofactor">
    <cofactor evidence="1">
        <name>L-ascorbate</name>
        <dbReference type="ChEBI" id="CHEBI:38290"/>
    </cofactor>
</comment>
<feature type="domain" description="Fe2OG dioxygenase" evidence="10">
    <location>
        <begin position="225"/>
        <end position="322"/>
    </location>
</feature>
<dbReference type="Proteomes" id="UP000626109">
    <property type="component" value="Unassembled WGS sequence"/>
</dbReference>
<dbReference type="InterPro" id="IPR006620">
    <property type="entry name" value="Pro_4_hyd_alph"/>
</dbReference>
<feature type="region of interest" description="Disordered" evidence="9">
    <location>
        <begin position="1"/>
        <end position="28"/>
    </location>
</feature>
<dbReference type="GO" id="GO:0016705">
    <property type="term" value="F:oxidoreductase activity, acting on paired donors, with incorporation or reduction of molecular oxygen"/>
    <property type="evidence" value="ECO:0007669"/>
    <property type="project" value="InterPro"/>
</dbReference>
<evidence type="ECO:0000256" key="6">
    <source>
        <dbReference type="ARBA" id="ARBA00023004"/>
    </source>
</evidence>
<evidence type="ECO:0000256" key="1">
    <source>
        <dbReference type="ARBA" id="ARBA00001961"/>
    </source>
</evidence>
<evidence type="ECO:0000256" key="4">
    <source>
        <dbReference type="ARBA" id="ARBA00022964"/>
    </source>
</evidence>
<proteinExistence type="inferred from homology"/>
<evidence type="ECO:0000256" key="8">
    <source>
        <dbReference type="ARBA" id="ARBA00038101"/>
    </source>
</evidence>
<dbReference type="InterPro" id="IPR006597">
    <property type="entry name" value="Sel1-like"/>
</dbReference>
<keyword evidence="5" id="KW-0560">Oxidoreductase</keyword>
<keyword evidence="7" id="KW-0325">Glycoprotein</keyword>
<evidence type="ECO:0000313" key="11">
    <source>
        <dbReference type="EMBL" id="CAE8625021.1"/>
    </source>
</evidence>
<gene>
    <name evidence="11" type="ORF">PGLA2088_LOCUS376</name>
</gene>
<evidence type="ECO:0000313" key="12">
    <source>
        <dbReference type="Proteomes" id="UP000626109"/>
    </source>
</evidence>
<name>A0A813GD15_POLGL</name>
<dbReference type="InterPro" id="IPR050767">
    <property type="entry name" value="Sel1_AlgK"/>
</dbReference>
<dbReference type="InterPro" id="IPR005123">
    <property type="entry name" value="Oxoglu/Fe-dep_dioxygenase_dom"/>
</dbReference>
<keyword evidence="4" id="KW-0223">Dioxygenase</keyword>
<dbReference type="SMART" id="SM00702">
    <property type="entry name" value="P4Hc"/>
    <property type="match status" value="1"/>
</dbReference>
<dbReference type="GO" id="GO:0031418">
    <property type="term" value="F:L-ascorbic acid binding"/>
    <property type="evidence" value="ECO:0007669"/>
    <property type="project" value="InterPro"/>
</dbReference>
<keyword evidence="3" id="KW-0256">Endoplasmic reticulum</keyword>